<comment type="similarity">
    <text evidence="1">Belongs to the AHA1 family.</text>
</comment>
<evidence type="ECO:0000259" key="2">
    <source>
        <dbReference type="Pfam" id="PF08327"/>
    </source>
</evidence>
<name>A0A6F8XU94_9ACTN</name>
<dbReference type="SUPFAM" id="SSF55961">
    <property type="entry name" value="Bet v1-like"/>
    <property type="match status" value="1"/>
</dbReference>
<dbReference type="RefSeq" id="WP_173037189.1">
    <property type="nucleotide sequence ID" value="NZ_AP022870.1"/>
</dbReference>
<reference evidence="3 4" key="2">
    <citation type="submission" date="2020-03" db="EMBL/GenBank/DDBJ databases">
        <authorList>
            <person name="Ichikawa N."/>
            <person name="Kimura A."/>
            <person name="Kitahashi Y."/>
            <person name="Uohara A."/>
        </authorList>
    </citation>
    <scope>NUCLEOTIDE SEQUENCE [LARGE SCALE GENOMIC DNA]</scope>
    <source>
        <strain evidence="3 4">NBRC 107702</strain>
    </source>
</reference>
<evidence type="ECO:0000256" key="1">
    <source>
        <dbReference type="ARBA" id="ARBA00006817"/>
    </source>
</evidence>
<keyword evidence="4" id="KW-1185">Reference proteome</keyword>
<organism evidence="3 4">
    <name type="scientific">Phytohabitans flavus</name>
    <dbReference type="NCBI Taxonomy" id="1076124"/>
    <lineage>
        <taxon>Bacteria</taxon>
        <taxon>Bacillati</taxon>
        <taxon>Actinomycetota</taxon>
        <taxon>Actinomycetes</taxon>
        <taxon>Micromonosporales</taxon>
        <taxon>Micromonosporaceae</taxon>
    </lineage>
</organism>
<evidence type="ECO:0000313" key="3">
    <source>
        <dbReference type="EMBL" id="BCB77395.1"/>
    </source>
</evidence>
<dbReference type="InterPro" id="IPR023393">
    <property type="entry name" value="START-like_dom_sf"/>
</dbReference>
<evidence type="ECO:0000313" key="4">
    <source>
        <dbReference type="Proteomes" id="UP000502508"/>
    </source>
</evidence>
<dbReference type="Gene3D" id="3.30.530.20">
    <property type="match status" value="1"/>
</dbReference>
<feature type="domain" description="Activator of Hsp90 ATPase homologue 1/2-like C-terminal" evidence="2">
    <location>
        <begin position="35"/>
        <end position="147"/>
    </location>
</feature>
<dbReference type="InterPro" id="IPR013538">
    <property type="entry name" value="ASHA1/2-like_C"/>
</dbReference>
<accession>A0A6F8XU94</accession>
<dbReference type="CDD" id="cd08899">
    <property type="entry name" value="SRPBCC_CalC_Aha1-like_6"/>
    <property type="match status" value="1"/>
</dbReference>
<dbReference type="EMBL" id="AP022870">
    <property type="protein sequence ID" value="BCB77395.1"/>
    <property type="molecule type" value="Genomic_DNA"/>
</dbReference>
<proteinExistence type="inferred from homology"/>
<dbReference type="KEGG" id="pfla:Pflav_038050"/>
<gene>
    <name evidence="3" type="ORF">Pflav_038050</name>
</gene>
<dbReference type="AlphaFoldDB" id="A0A6F8XU94"/>
<dbReference type="Proteomes" id="UP000502508">
    <property type="component" value="Chromosome"/>
</dbReference>
<reference evidence="3 4" key="1">
    <citation type="submission" date="2020-03" db="EMBL/GenBank/DDBJ databases">
        <title>Whole genome shotgun sequence of Phytohabitans flavus NBRC 107702.</title>
        <authorList>
            <person name="Komaki H."/>
            <person name="Tamura T."/>
        </authorList>
    </citation>
    <scope>NUCLEOTIDE SEQUENCE [LARGE SCALE GENOMIC DNA]</scope>
    <source>
        <strain evidence="3 4">NBRC 107702</strain>
    </source>
</reference>
<protein>
    <submittedName>
        <fullName evidence="3">Activator of HSP90 ATPase</fullName>
    </submittedName>
</protein>
<dbReference type="Pfam" id="PF08327">
    <property type="entry name" value="AHSA1"/>
    <property type="match status" value="1"/>
</dbReference>
<sequence length="212" mass="23249">MADLLDELSIARREVGKRVLPAGEGDTVVLRRRYDADIEDVWDAITDPERLSRWFLPLSGDLRLGGTYQLEGNAGGEIMQCQPPRMLRVSWLYGAETKRGTSEVEVRLSPAASRCTDFELIHTAVVGEDFLATYGPGATGVGWDLALIGLALHLHRHGLDDKTDFESSPQAREFSRRSAAKWGEAHLATGADPELVALAVEAVTKFYVPESA</sequence>